<reference evidence="4 5" key="1">
    <citation type="submission" date="2020-04" db="EMBL/GenBank/DDBJ databases">
        <authorList>
            <person name="Hitch T.C.A."/>
            <person name="Wylensek D."/>
            <person name="Clavel T."/>
        </authorList>
    </citation>
    <scope>NUCLEOTIDE SEQUENCE [LARGE SCALE GENOMIC DNA]</scope>
    <source>
        <strain evidence="4 5">BL-383-APC-3D</strain>
    </source>
</reference>
<evidence type="ECO:0000256" key="1">
    <source>
        <dbReference type="PIRSR" id="PIRSR014972-1"/>
    </source>
</evidence>
<gene>
    <name evidence="4" type="ORF">HF853_04170</name>
</gene>
<comment type="caution">
    <text evidence="4">The sequence shown here is derived from an EMBL/GenBank/DDBJ whole genome shotgun (WGS) entry which is preliminary data.</text>
</comment>
<name>A0AB36CJD3_9CORY</name>
<dbReference type="EMBL" id="JABAFZ010000003">
    <property type="protein sequence ID" value="NME88883.1"/>
    <property type="molecule type" value="Genomic_DNA"/>
</dbReference>
<feature type="active site" evidence="1">
    <location>
        <position position="42"/>
    </location>
</feature>
<evidence type="ECO:0000313" key="4">
    <source>
        <dbReference type="EMBL" id="NME88883.1"/>
    </source>
</evidence>
<evidence type="ECO:0000313" key="5">
    <source>
        <dbReference type="Proteomes" id="UP000544551"/>
    </source>
</evidence>
<evidence type="ECO:0000256" key="2">
    <source>
        <dbReference type="PIRSR" id="PIRSR014972-2"/>
    </source>
</evidence>
<dbReference type="InterPro" id="IPR054485">
    <property type="entry name" value="FlK-like_dom"/>
</dbReference>
<dbReference type="Proteomes" id="UP000544551">
    <property type="component" value="Unassembled WGS sequence"/>
</dbReference>
<protein>
    <submittedName>
        <fullName evidence="4">Thioesterase family protein</fullName>
    </submittedName>
</protein>
<dbReference type="RefSeq" id="WP_168969261.1">
    <property type="nucleotide sequence ID" value="NZ_JABAFZ010000003.1"/>
</dbReference>
<organism evidence="4 5">
    <name type="scientific">Corynebacterium stationis</name>
    <dbReference type="NCBI Taxonomy" id="1705"/>
    <lineage>
        <taxon>Bacteria</taxon>
        <taxon>Bacillati</taxon>
        <taxon>Actinomycetota</taxon>
        <taxon>Actinomycetes</taxon>
        <taxon>Mycobacteriales</taxon>
        <taxon>Corynebacteriaceae</taxon>
        <taxon>Corynebacterium</taxon>
    </lineage>
</organism>
<evidence type="ECO:0000259" key="3">
    <source>
        <dbReference type="Pfam" id="PF22636"/>
    </source>
</evidence>
<proteinExistence type="predicted"/>
<feature type="active site" evidence="1">
    <location>
        <position position="50"/>
    </location>
</feature>
<dbReference type="InterPro" id="IPR025540">
    <property type="entry name" value="FlK"/>
</dbReference>
<dbReference type="AlphaFoldDB" id="A0AB36CJD3"/>
<feature type="binding site" evidence="2">
    <location>
        <position position="69"/>
    </location>
    <ligand>
        <name>substrate</name>
    </ligand>
</feature>
<sequence length="134" mass="14862">MKDTLQPGITHTMTYKVPDNRTVPNLLPEAPEFVAMPEVLATGYMVGIIELACMQALHGHLDEDEITLGTHVNFSHAAPTVPGSTVTVDVKLTDVDRRALTFEMEARDEHATISTGTHQRGVVNRERFESRLPR</sequence>
<feature type="active site" evidence="1">
    <location>
        <position position="76"/>
    </location>
</feature>
<feature type="binding site" evidence="2">
    <location>
        <position position="120"/>
    </location>
    <ligand>
        <name>substrate</name>
    </ligand>
</feature>
<accession>A0AB36CJD3</accession>
<feature type="domain" description="Fluoroacetyl-CoA-specific thioesterase-like" evidence="3">
    <location>
        <begin position="35"/>
        <end position="126"/>
    </location>
</feature>
<dbReference type="Pfam" id="PF22636">
    <property type="entry name" value="FlK"/>
    <property type="match status" value="1"/>
</dbReference>
<dbReference type="PIRSF" id="PIRSF014972">
    <property type="entry name" value="FlK"/>
    <property type="match status" value="1"/>
</dbReference>
<dbReference type="PANTHER" id="PTHR36934">
    <property type="entry name" value="BLR0278 PROTEIN"/>
    <property type="match status" value="1"/>
</dbReference>
<dbReference type="Gene3D" id="3.10.129.10">
    <property type="entry name" value="Hotdog Thioesterase"/>
    <property type="match status" value="1"/>
</dbReference>
<dbReference type="SUPFAM" id="SSF54637">
    <property type="entry name" value="Thioesterase/thiol ester dehydrase-isomerase"/>
    <property type="match status" value="1"/>
</dbReference>
<dbReference type="PANTHER" id="PTHR36934:SF1">
    <property type="entry name" value="THIOESTERASE DOMAIN-CONTAINING PROTEIN"/>
    <property type="match status" value="1"/>
</dbReference>
<dbReference type="InterPro" id="IPR029069">
    <property type="entry name" value="HotDog_dom_sf"/>
</dbReference>